<gene>
    <name evidence="4" type="ORF">SAMN05428998_10178</name>
</gene>
<feature type="region of interest" description="Disordered" evidence="2">
    <location>
        <begin position="114"/>
        <end position="171"/>
    </location>
</feature>
<feature type="transmembrane region" description="Helical" evidence="3">
    <location>
        <begin position="488"/>
        <end position="506"/>
    </location>
</feature>
<keyword evidence="5" id="KW-1185">Reference proteome</keyword>
<protein>
    <submittedName>
        <fullName evidence="4">Uncharacterized protein</fullName>
    </submittedName>
</protein>
<feature type="transmembrane region" description="Helical" evidence="3">
    <location>
        <begin position="25"/>
        <end position="45"/>
    </location>
</feature>
<evidence type="ECO:0000256" key="1">
    <source>
        <dbReference type="SAM" id="Coils"/>
    </source>
</evidence>
<evidence type="ECO:0000313" key="5">
    <source>
        <dbReference type="Proteomes" id="UP000192917"/>
    </source>
</evidence>
<sequence length="519" mass="54771">MSYIQTVACEALTAARSDLLKARRILLLAAGLLALIHLLSVHPYLKTAREIAALEAEMAGNAALLARLDPEIERLRTAEQSAGQRVDRLLDAVTAEMIGRFAALRTMVERTLRGEPPVADRPPSPVQWPQAQNAPAMQQQMQQLPMQQPMLQQQIQPLPGSEAPGSEAPGQSIVILPGQGPPPPAVPPELKPILQALAADAQDAGERLVAYARQQIVAAAYAHAQADWSREIRPAYLSALAATAATARQAADEAARSASGPAAQTAAMQTATALRAAADELDSQRAAVEAIEIRHDKAVDEALGGDWWRTVGGKIDYGQAVKDSITAQMRQIGEVATAPVAGIRKILALQQGLRDALGKRQERLEKQFAEQRSQLAALSGTSGAIPVDLVSFIGLFPLVLGVVLGLLLLRAGQARREAALAAADLALAAPEERETRSWLARRALGGSAPGALAVTAALALAALLWIALAARQLADCPMTPPLAPWTSGALAALLVLAGAFWDAAAIRRLAAELQRRGPP</sequence>
<dbReference type="Proteomes" id="UP000192917">
    <property type="component" value="Unassembled WGS sequence"/>
</dbReference>
<keyword evidence="1" id="KW-0175">Coiled coil</keyword>
<keyword evidence="3" id="KW-0472">Membrane</keyword>
<feature type="transmembrane region" description="Helical" evidence="3">
    <location>
        <begin position="389"/>
        <end position="409"/>
    </location>
</feature>
<feature type="coiled-coil region" evidence="1">
    <location>
        <begin position="354"/>
        <end position="381"/>
    </location>
</feature>
<proteinExistence type="predicted"/>
<keyword evidence="3" id="KW-1133">Transmembrane helix</keyword>
<feature type="transmembrane region" description="Helical" evidence="3">
    <location>
        <begin position="443"/>
        <end position="468"/>
    </location>
</feature>
<organism evidence="4 5">
    <name type="scientific">Tistlia consotensis USBA 355</name>
    <dbReference type="NCBI Taxonomy" id="560819"/>
    <lineage>
        <taxon>Bacteria</taxon>
        <taxon>Pseudomonadati</taxon>
        <taxon>Pseudomonadota</taxon>
        <taxon>Alphaproteobacteria</taxon>
        <taxon>Rhodospirillales</taxon>
        <taxon>Rhodovibrionaceae</taxon>
        <taxon>Tistlia</taxon>
    </lineage>
</organism>
<dbReference type="EMBL" id="FWZX01000001">
    <property type="protein sequence ID" value="SME88269.1"/>
    <property type="molecule type" value="Genomic_DNA"/>
</dbReference>
<evidence type="ECO:0000256" key="3">
    <source>
        <dbReference type="SAM" id="Phobius"/>
    </source>
</evidence>
<keyword evidence="3" id="KW-0812">Transmembrane</keyword>
<reference evidence="4 5" key="1">
    <citation type="submission" date="2017-04" db="EMBL/GenBank/DDBJ databases">
        <authorList>
            <person name="Afonso C.L."/>
            <person name="Miller P.J."/>
            <person name="Scott M.A."/>
            <person name="Spackman E."/>
            <person name="Goraichik I."/>
            <person name="Dimitrov K.M."/>
            <person name="Suarez D.L."/>
            <person name="Swayne D.E."/>
        </authorList>
    </citation>
    <scope>NUCLEOTIDE SEQUENCE [LARGE SCALE GENOMIC DNA]</scope>
    <source>
        <strain evidence="4 5">USBA 355</strain>
    </source>
</reference>
<feature type="compositionally biased region" description="Low complexity" evidence="2">
    <location>
        <begin position="127"/>
        <end position="159"/>
    </location>
</feature>
<name>A0A1Y6B419_9PROT</name>
<accession>A0A1Y6B419</accession>
<dbReference type="RefSeq" id="WP_085120446.1">
    <property type="nucleotide sequence ID" value="NZ_FWZX01000001.1"/>
</dbReference>
<evidence type="ECO:0000313" key="4">
    <source>
        <dbReference type="EMBL" id="SME88269.1"/>
    </source>
</evidence>
<dbReference type="AlphaFoldDB" id="A0A1Y6B419"/>
<evidence type="ECO:0000256" key="2">
    <source>
        <dbReference type="SAM" id="MobiDB-lite"/>
    </source>
</evidence>